<dbReference type="PANTHER" id="PTHR42784:SF1">
    <property type="entry name" value="PYRANOSE 2-OXIDASE"/>
    <property type="match status" value="1"/>
</dbReference>
<proteinExistence type="inferred from homology"/>
<organism evidence="8 9">
    <name type="scientific">Novosphingobium mangrovi</name>
    <name type="common">ex Hu et al. 2023</name>
    <dbReference type="NCBI Taxonomy" id="2930094"/>
    <lineage>
        <taxon>Bacteria</taxon>
        <taxon>Pseudomonadati</taxon>
        <taxon>Pseudomonadota</taxon>
        <taxon>Alphaproteobacteria</taxon>
        <taxon>Sphingomonadales</taxon>
        <taxon>Sphingomonadaceae</taxon>
        <taxon>Novosphingobium</taxon>
    </lineage>
</organism>
<keyword evidence="4" id="KW-0274">FAD</keyword>
<dbReference type="EMBL" id="JALHAT010000004">
    <property type="protein sequence ID" value="MCJ1960033.1"/>
    <property type="molecule type" value="Genomic_DNA"/>
</dbReference>
<dbReference type="Pfam" id="PF01266">
    <property type="entry name" value="DAO"/>
    <property type="match status" value="1"/>
</dbReference>
<feature type="domain" description="FAD dependent oxidoreductase" evidence="6">
    <location>
        <begin position="16"/>
        <end position="226"/>
    </location>
</feature>
<dbReference type="InterPro" id="IPR036188">
    <property type="entry name" value="FAD/NAD-bd_sf"/>
</dbReference>
<comment type="caution">
    <text evidence="8">The sequence shown here is derived from an EMBL/GenBank/DDBJ whole genome shotgun (WGS) entry which is preliminary data.</text>
</comment>
<evidence type="ECO:0000259" key="6">
    <source>
        <dbReference type="Pfam" id="PF01266"/>
    </source>
</evidence>
<evidence type="ECO:0000259" key="7">
    <source>
        <dbReference type="Pfam" id="PF05199"/>
    </source>
</evidence>
<gene>
    <name evidence="8" type="ORF">MTR65_05040</name>
</gene>
<dbReference type="InterPro" id="IPR006076">
    <property type="entry name" value="FAD-dep_OxRdtase"/>
</dbReference>
<keyword evidence="3" id="KW-0285">Flavoprotein</keyword>
<reference evidence="8" key="1">
    <citation type="submission" date="2022-03" db="EMBL/GenBank/DDBJ databases">
        <title>Identification of a novel bacterium isolated from mangrove sediments.</title>
        <authorList>
            <person name="Pan X."/>
        </authorList>
    </citation>
    <scope>NUCLEOTIDE SEQUENCE</scope>
    <source>
        <strain evidence="8">B2637</strain>
    </source>
</reference>
<dbReference type="Gene3D" id="3.50.50.60">
    <property type="entry name" value="FAD/NAD(P)-binding domain"/>
    <property type="match status" value="2"/>
</dbReference>
<accession>A0ABT0AA14</accession>
<dbReference type="SUPFAM" id="SSF51905">
    <property type="entry name" value="FAD/NAD(P)-binding domain"/>
    <property type="match status" value="1"/>
</dbReference>
<comment type="cofactor">
    <cofactor evidence="1">
        <name>FAD</name>
        <dbReference type="ChEBI" id="CHEBI:57692"/>
    </cofactor>
</comment>
<dbReference type="Pfam" id="PF05199">
    <property type="entry name" value="GMC_oxred_C"/>
    <property type="match status" value="1"/>
</dbReference>
<evidence type="ECO:0000256" key="4">
    <source>
        <dbReference type="ARBA" id="ARBA00022827"/>
    </source>
</evidence>
<dbReference type="PANTHER" id="PTHR42784">
    <property type="entry name" value="PYRANOSE 2-OXIDASE"/>
    <property type="match status" value="1"/>
</dbReference>
<evidence type="ECO:0000256" key="5">
    <source>
        <dbReference type="ARBA" id="ARBA00023002"/>
    </source>
</evidence>
<dbReference type="RefSeq" id="WP_243797748.1">
    <property type="nucleotide sequence ID" value="NZ_JALHAT010000004.1"/>
</dbReference>
<evidence type="ECO:0000256" key="3">
    <source>
        <dbReference type="ARBA" id="ARBA00022630"/>
    </source>
</evidence>
<name>A0ABT0AA14_9SPHN</name>
<evidence type="ECO:0000256" key="1">
    <source>
        <dbReference type="ARBA" id="ARBA00001974"/>
    </source>
</evidence>
<sequence>MIIDFKSTELSTFDADVCVVGSGVAGITVARRLLAAGRSVTILESGGFDYEEDTSDLNAGETVGAPYYRLDHARMRFFGGTTAIWGGRIAELDPIDFERRDWVPHSGWPVSYAQMQEYYDESRGYFGLPERRLEAKDLERVGVWFPEFDDTMTVKLWNFDPEFSRFNIKNCRDLVSHPRCTILTHATATQIRTDHSGAHATGLDIANLAGRRARINAREVVLASGGIENPRLLLASNQVHAKGLGNGHDLVGRFFMEHPHARGGHVTTKLVWDMFKAYGRRHTLNGQTVAALLAAAEGTQRREGMLNTSMTIAPRQPSDSRQFMGMRAYNKIKHDLSPTRHARLMWLVTKRAATMAQKVADPARSWLLYKLHRVEAALLVRAEQAPNPDSRVRLSGERDALGMPRVELDWRLTDLDVHSVDRLVSTFGAEIERMGLGKVDKEPWLSGARREWTFDPLVSAHPIGGYHHMGTTRMSNSPSEGVVDAQCRVHGVNNLYIAGSSVFPTSGWANPTFTIVALALRLADQIAGQPAQPVLKKIA</sequence>
<comment type="similarity">
    <text evidence="2">Belongs to the GMC oxidoreductase family.</text>
</comment>
<evidence type="ECO:0000256" key="2">
    <source>
        <dbReference type="ARBA" id="ARBA00010790"/>
    </source>
</evidence>
<feature type="domain" description="Glucose-methanol-choline oxidoreductase C-terminal" evidence="7">
    <location>
        <begin position="386"/>
        <end position="519"/>
    </location>
</feature>
<keyword evidence="5" id="KW-0560">Oxidoreductase</keyword>
<keyword evidence="9" id="KW-1185">Reference proteome</keyword>
<evidence type="ECO:0000313" key="9">
    <source>
        <dbReference type="Proteomes" id="UP001162802"/>
    </source>
</evidence>
<dbReference type="Proteomes" id="UP001162802">
    <property type="component" value="Unassembled WGS sequence"/>
</dbReference>
<dbReference type="InterPro" id="IPR051473">
    <property type="entry name" value="P2Ox-like"/>
</dbReference>
<dbReference type="InterPro" id="IPR007867">
    <property type="entry name" value="GMC_OxRtase_C"/>
</dbReference>
<evidence type="ECO:0000313" key="8">
    <source>
        <dbReference type="EMBL" id="MCJ1960033.1"/>
    </source>
</evidence>
<protein>
    <submittedName>
        <fullName evidence="8">GMC family oxidoreductase</fullName>
    </submittedName>
</protein>